<dbReference type="FunFam" id="3.50.30.10:FF:000002">
    <property type="entry name" value="Phosphoenolpyruvate synthase"/>
    <property type="match status" value="1"/>
</dbReference>
<dbReference type="InterPro" id="IPR013815">
    <property type="entry name" value="ATP_grasp_subdomain_1"/>
</dbReference>
<dbReference type="InterPro" id="IPR008279">
    <property type="entry name" value="PEP-util_enz_mobile_dom"/>
</dbReference>
<dbReference type="InterPro" id="IPR040442">
    <property type="entry name" value="Pyrv_kinase-like_dom_sf"/>
</dbReference>
<evidence type="ECO:0000313" key="20">
    <source>
        <dbReference type="Proteomes" id="UP000218785"/>
    </source>
</evidence>
<dbReference type="NCBIfam" id="TIGR01418">
    <property type="entry name" value="PEP_synth"/>
    <property type="match status" value="1"/>
</dbReference>
<dbReference type="NCBIfam" id="NF005057">
    <property type="entry name" value="PRK06464.1"/>
    <property type="match status" value="1"/>
</dbReference>
<keyword evidence="7 15" id="KW-0808">Transferase</keyword>
<evidence type="ECO:0000313" key="19">
    <source>
        <dbReference type="EMBL" id="BAY98313.1"/>
    </source>
</evidence>
<evidence type="ECO:0000259" key="17">
    <source>
        <dbReference type="Pfam" id="PF01326"/>
    </source>
</evidence>
<dbReference type="PROSITE" id="PS00742">
    <property type="entry name" value="PEP_ENZYMES_2"/>
    <property type="match status" value="1"/>
</dbReference>
<dbReference type="InterPro" id="IPR023151">
    <property type="entry name" value="PEP_util_CS"/>
</dbReference>
<dbReference type="SUPFAM" id="SSF51621">
    <property type="entry name" value="Phosphoenolpyruvate/pyruvate domain"/>
    <property type="match status" value="1"/>
</dbReference>
<evidence type="ECO:0000256" key="15">
    <source>
        <dbReference type="PIRNR" id="PIRNR000854"/>
    </source>
</evidence>
<dbReference type="RefSeq" id="WP_096575632.1">
    <property type="nucleotide sequence ID" value="NZ_CAWNJS010000001.1"/>
</dbReference>
<comment type="pathway">
    <text evidence="3 15">Carbohydrate biosynthesis; gluconeogenesis.</text>
</comment>
<dbReference type="Gene3D" id="3.30.470.20">
    <property type="entry name" value="ATP-grasp fold, B domain"/>
    <property type="match status" value="1"/>
</dbReference>
<organism evidence="19 20">
    <name type="scientific">Tolypothrix tenuis PCC 7101</name>
    <dbReference type="NCBI Taxonomy" id="231146"/>
    <lineage>
        <taxon>Bacteria</taxon>
        <taxon>Bacillati</taxon>
        <taxon>Cyanobacteriota</taxon>
        <taxon>Cyanophyceae</taxon>
        <taxon>Nostocales</taxon>
        <taxon>Tolypothrichaceae</taxon>
        <taxon>Tolypothrix</taxon>
    </lineage>
</organism>
<keyword evidence="11 15" id="KW-0067">ATP-binding</keyword>
<dbReference type="GO" id="GO:0008986">
    <property type="term" value="F:pyruvate, water dikinase activity"/>
    <property type="evidence" value="ECO:0007669"/>
    <property type="project" value="UniProtKB-EC"/>
</dbReference>
<dbReference type="PIRSF" id="PIRSF000854">
    <property type="entry name" value="PEP_synthase"/>
    <property type="match status" value="1"/>
</dbReference>
<feature type="domain" description="PEP-utilising enzyme C-terminal" evidence="18">
    <location>
        <begin position="514"/>
        <end position="832"/>
    </location>
</feature>
<dbReference type="Gene3D" id="3.20.20.60">
    <property type="entry name" value="Phosphoenolpyruvate-binding domains"/>
    <property type="match status" value="1"/>
</dbReference>
<gene>
    <name evidence="19" type="ORF">NIES37_22620</name>
</gene>
<dbReference type="Pfam" id="PF00391">
    <property type="entry name" value="PEP-utilizers"/>
    <property type="match status" value="1"/>
</dbReference>
<protein>
    <recommendedName>
        <fullName evidence="6 15">Phosphoenolpyruvate synthase</fullName>
        <shortName evidence="15">PEP synthase</shortName>
        <ecNumber evidence="5 15">2.7.9.2</ecNumber>
    </recommendedName>
    <alternativeName>
        <fullName evidence="13 15">Pyruvate, water dikinase</fullName>
    </alternativeName>
</protein>
<feature type="domain" description="PEP-utilising enzyme mobile" evidence="16">
    <location>
        <begin position="427"/>
        <end position="498"/>
    </location>
</feature>
<keyword evidence="12 15" id="KW-0460">Magnesium</keyword>
<evidence type="ECO:0000256" key="12">
    <source>
        <dbReference type="ARBA" id="ARBA00022842"/>
    </source>
</evidence>
<dbReference type="GO" id="GO:0005524">
    <property type="term" value="F:ATP binding"/>
    <property type="evidence" value="ECO:0007669"/>
    <property type="project" value="UniProtKB-KW"/>
</dbReference>
<evidence type="ECO:0000256" key="13">
    <source>
        <dbReference type="ARBA" id="ARBA00033470"/>
    </source>
</evidence>
<dbReference type="PANTHER" id="PTHR43030">
    <property type="entry name" value="PHOSPHOENOLPYRUVATE SYNTHASE"/>
    <property type="match status" value="1"/>
</dbReference>
<dbReference type="AlphaFoldDB" id="A0A1Z4MXY2"/>
<dbReference type="InterPro" id="IPR000121">
    <property type="entry name" value="PEP_util_C"/>
</dbReference>
<dbReference type="InterPro" id="IPR015813">
    <property type="entry name" value="Pyrv/PenolPyrv_kinase-like_dom"/>
</dbReference>
<evidence type="ECO:0000256" key="14">
    <source>
        <dbReference type="ARBA" id="ARBA00047700"/>
    </source>
</evidence>
<dbReference type="GO" id="GO:0046872">
    <property type="term" value="F:metal ion binding"/>
    <property type="evidence" value="ECO:0007669"/>
    <property type="project" value="UniProtKB-KW"/>
</dbReference>
<evidence type="ECO:0000256" key="3">
    <source>
        <dbReference type="ARBA" id="ARBA00004742"/>
    </source>
</evidence>
<evidence type="ECO:0000256" key="6">
    <source>
        <dbReference type="ARBA" id="ARBA00021623"/>
    </source>
</evidence>
<keyword evidence="8 15" id="KW-0479">Metal-binding</keyword>
<dbReference type="Gene3D" id="3.30.1490.20">
    <property type="entry name" value="ATP-grasp fold, A domain"/>
    <property type="match status" value="1"/>
</dbReference>
<dbReference type="PANTHER" id="PTHR43030:SF1">
    <property type="entry name" value="PHOSPHOENOLPYRUVATE SYNTHASE"/>
    <property type="match status" value="1"/>
</dbReference>
<dbReference type="InterPro" id="IPR018274">
    <property type="entry name" value="PEP_util_AS"/>
</dbReference>
<evidence type="ECO:0000256" key="10">
    <source>
        <dbReference type="ARBA" id="ARBA00022777"/>
    </source>
</evidence>
<dbReference type="UniPathway" id="UPA00138"/>
<evidence type="ECO:0000256" key="5">
    <source>
        <dbReference type="ARBA" id="ARBA00011996"/>
    </source>
</evidence>
<dbReference type="PRINTS" id="PR01736">
    <property type="entry name" value="PHPHTRNFRASE"/>
</dbReference>
<dbReference type="FunFam" id="3.30.470.20:FF:000017">
    <property type="entry name" value="Phosphoenolpyruvate synthase"/>
    <property type="match status" value="1"/>
</dbReference>
<keyword evidence="10 15" id="KW-0418">Kinase</keyword>
<comment type="catalytic activity">
    <reaction evidence="14 15">
        <text>pyruvate + ATP + H2O = phosphoenolpyruvate + AMP + phosphate + 2 H(+)</text>
        <dbReference type="Rhea" id="RHEA:11364"/>
        <dbReference type="ChEBI" id="CHEBI:15361"/>
        <dbReference type="ChEBI" id="CHEBI:15377"/>
        <dbReference type="ChEBI" id="CHEBI:15378"/>
        <dbReference type="ChEBI" id="CHEBI:30616"/>
        <dbReference type="ChEBI" id="CHEBI:43474"/>
        <dbReference type="ChEBI" id="CHEBI:58702"/>
        <dbReference type="ChEBI" id="CHEBI:456215"/>
        <dbReference type="EC" id="2.7.9.2"/>
    </reaction>
</comment>
<dbReference type="InterPro" id="IPR006319">
    <property type="entry name" value="PEP_synth"/>
</dbReference>
<proteinExistence type="inferred from homology"/>
<evidence type="ECO:0000256" key="7">
    <source>
        <dbReference type="ARBA" id="ARBA00022679"/>
    </source>
</evidence>
<keyword evidence="20" id="KW-1185">Reference proteome</keyword>
<dbReference type="EC" id="2.7.9.2" evidence="5 15"/>
<feature type="domain" description="Pyruvate phosphate dikinase AMP/ATP-binding" evidence="17">
    <location>
        <begin position="33"/>
        <end position="365"/>
    </location>
</feature>
<dbReference type="FunFam" id="3.30.1490.20:FF:000010">
    <property type="entry name" value="Phosphoenolpyruvate synthase"/>
    <property type="match status" value="1"/>
</dbReference>
<comment type="function">
    <text evidence="2 15">Catalyzes the phosphorylation of pyruvate to phosphoenolpyruvate.</text>
</comment>
<dbReference type="InterPro" id="IPR002192">
    <property type="entry name" value="PPDK_AMP/ATP-bd"/>
</dbReference>
<name>A0A1Z4MXY2_9CYAN</name>
<comment type="similarity">
    <text evidence="4 15">Belongs to the PEP-utilizing enzyme family.</text>
</comment>
<dbReference type="KEGG" id="ttq:NIES37_22620"/>
<dbReference type="SUPFAM" id="SSF56059">
    <property type="entry name" value="Glutathione synthetase ATP-binding domain-like"/>
    <property type="match status" value="1"/>
</dbReference>
<dbReference type="SUPFAM" id="SSF52009">
    <property type="entry name" value="Phosphohistidine domain"/>
    <property type="match status" value="1"/>
</dbReference>
<comment type="cofactor">
    <cofactor evidence="1 15">
        <name>Mg(2+)</name>
        <dbReference type="ChEBI" id="CHEBI:18420"/>
    </cofactor>
</comment>
<evidence type="ECO:0000259" key="16">
    <source>
        <dbReference type="Pfam" id="PF00391"/>
    </source>
</evidence>
<dbReference type="PROSITE" id="PS00370">
    <property type="entry name" value="PEP_ENZYMES_PHOS_SITE"/>
    <property type="match status" value="1"/>
</dbReference>
<dbReference type="InterPro" id="IPR036637">
    <property type="entry name" value="Phosphohistidine_dom_sf"/>
</dbReference>
<evidence type="ECO:0000256" key="11">
    <source>
        <dbReference type="ARBA" id="ARBA00022840"/>
    </source>
</evidence>
<evidence type="ECO:0000259" key="18">
    <source>
        <dbReference type="Pfam" id="PF02896"/>
    </source>
</evidence>
<keyword evidence="19" id="KW-0670">Pyruvate</keyword>
<dbReference type="Pfam" id="PF02896">
    <property type="entry name" value="PEP-utilizers_C"/>
    <property type="match status" value="1"/>
</dbReference>
<dbReference type="GO" id="GO:0006094">
    <property type="term" value="P:gluconeogenesis"/>
    <property type="evidence" value="ECO:0007669"/>
    <property type="project" value="UniProtKB-UniPathway"/>
</dbReference>
<evidence type="ECO:0000256" key="9">
    <source>
        <dbReference type="ARBA" id="ARBA00022741"/>
    </source>
</evidence>
<evidence type="ECO:0000256" key="1">
    <source>
        <dbReference type="ARBA" id="ARBA00001946"/>
    </source>
</evidence>
<evidence type="ECO:0000256" key="8">
    <source>
        <dbReference type="ARBA" id="ARBA00022723"/>
    </source>
</evidence>
<dbReference type="Proteomes" id="UP000218785">
    <property type="component" value="Chromosome"/>
</dbReference>
<evidence type="ECO:0000256" key="2">
    <source>
        <dbReference type="ARBA" id="ARBA00002988"/>
    </source>
</evidence>
<sequence length="836" mass="92024">MLEILDNQEISRSVSKEQAFVLPLNEVGIADIPLVGGKNASLGEMIQQLRRKGVKVPTGFATTAYAYKYFISAAGLETKLREIFADLDVEDVPNLRQCGKKARLLMLQTPFPVELQEAIAQAYRSLCQQYDAEMDTDVAVRSSATAEDLPDASFAGQQETYLNVHGLEAVLEACHKCFASIFTDRAISYRQIKGFDHFNVALSVGVQKMVRSDLASSGVMFSIDTETGFKDAALITAAYGLGENVVQGAVNPDEYLVFKPTLKQGYRPIIRKSLGSKEIKMVYDLGGSKLTKNISVAPSERSVFALNDEEILQLANWACIIEEHYSQVRGTYTPMDIEWAKDGISNELFIVQARPETVQSQKTGNILRTYRLLGTGDRGLGTGKDSIQSPIPDTQSLVPLVTGRSVGEMIGQGKARVILDVHQINQFQAGEILVTNRTDPDWEPIMKRASAIVTNAGGRTCHAAIIARELGIPAIVGCGNATTILKTGQEITVSCAEGETGKVYSGLLPFEIQELPLEKLPHTHTQIMMNVGNPEEAFGFAAIPNDGVGLARMEFIIANHIKAHPLALIHFDELEDELAKYKIAELTTQYENKAQFFVDKIAEGIGTIAAAFYPKPVIVRLSDFKSNEYANLLGGKQFEPEEENPMIGWRGASRYYDQRYREGFALECQAMKQVRDRMGLTNIILMIPFCRTPEEGRRVLAEMANNGLVRGENGLQVYVMCELPSNVILADEFAQVFDGFSIGSNDLTQLTLGLDRDSELVAHLFDERNQAVKRTIATAIQTVKQHGRKIGICGQAPSDYPEFARFLVQEGIDSISLNPDSVLKTLLEIANAEARG</sequence>
<keyword evidence="9 15" id="KW-0547">Nucleotide-binding</keyword>
<evidence type="ECO:0000256" key="4">
    <source>
        <dbReference type="ARBA" id="ARBA00007837"/>
    </source>
</evidence>
<dbReference type="EMBL" id="AP018248">
    <property type="protein sequence ID" value="BAY98313.1"/>
    <property type="molecule type" value="Genomic_DNA"/>
</dbReference>
<accession>A0A1Z4MXY2</accession>
<reference evidence="19 20" key="1">
    <citation type="submission" date="2017-06" db="EMBL/GenBank/DDBJ databases">
        <title>Genome sequencing of cyanobaciteial culture collection at National Institute for Environmental Studies (NIES).</title>
        <authorList>
            <person name="Hirose Y."/>
            <person name="Shimura Y."/>
            <person name="Fujisawa T."/>
            <person name="Nakamura Y."/>
            <person name="Kawachi M."/>
        </authorList>
    </citation>
    <scope>NUCLEOTIDE SEQUENCE [LARGE SCALE GENOMIC DNA]</scope>
    <source>
        <strain evidence="19 20">NIES-37</strain>
    </source>
</reference>
<dbReference type="Pfam" id="PF01326">
    <property type="entry name" value="PPDK_N"/>
    <property type="match status" value="1"/>
</dbReference>
<dbReference type="Gene3D" id="3.50.30.10">
    <property type="entry name" value="Phosphohistidine domain"/>
    <property type="match status" value="1"/>
</dbReference>